<name>A0A1G2QYB7_9BACT</name>
<reference evidence="3 4" key="1">
    <citation type="journal article" date="2016" name="Nat. Commun.">
        <title>Thousands of microbial genomes shed light on interconnected biogeochemical processes in an aquifer system.</title>
        <authorList>
            <person name="Anantharaman K."/>
            <person name="Brown C.T."/>
            <person name="Hug L.A."/>
            <person name="Sharon I."/>
            <person name="Castelle C.J."/>
            <person name="Probst A.J."/>
            <person name="Thomas B.C."/>
            <person name="Singh A."/>
            <person name="Wilkins M.J."/>
            <person name="Karaoz U."/>
            <person name="Brodie E.L."/>
            <person name="Williams K.H."/>
            <person name="Hubbard S.S."/>
            <person name="Banfield J.F."/>
        </authorList>
    </citation>
    <scope>NUCLEOTIDE SEQUENCE [LARGE SCALE GENOMIC DNA]</scope>
</reference>
<dbReference type="SUPFAM" id="SSF51735">
    <property type="entry name" value="NAD(P)-binding Rossmann-fold domains"/>
    <property type="match status" value="1"/>
</dbReference>
<evidence type="ECO:0000313" key="4">
    <source>
        <dbReference type="Proteomes" id="UP000178170"/>
    </source>
</evidence>
<comment type="caution">
    <text evidence="3">The sequence shown here is derived from an EMBL/GenBank/DDBJ whole genome shotgun (WGS) entry which is preliminary data.</text>
</comment>
<feature type="domain" description="NAD-dependent epimerase/dehydratase" evidence="2">
    <location>
        <begin position="10"/>
        <end position="244"/>
    </location>
</feature>
<accession>A0A1G2QYB7</accession>
<dbReference type="EMBL" id="MHTS01000007">
    <property type="protein sequence ID" value="OHA64821.1"/>
    <property type="molecule type" value="Genomic_DNA"/>
</dbReference>
<dbReference type="InterPro" id="IPR001509">
    <property type="entry name" value="Epimerase_deHydtase"/>
</dbReference>
<dbReference type="Pfam" id="PF01370">
    <property type="entry name" value="Epimerase"/>
    <property type="match status" value="1"/>
</dbReference>
<dbReference type="PANTHER" id="PTHR43000">
    <property type="entry name" value="DTDP-D-GLUCOSE 4,6-DEHYDRATASE-RELATED"/>
    <property type="match status" value="1"/>
</dbReference>
<dbReference type="AlphaFoldDB" id="A0A1G2QYB7"/>
<evidence type="ECO:0000259" key="2">
    <source>
        <dbReference type="Pfam" id="PF01370"/>
    </source>
</evidence>
<dbReference type="InterPro" id="IPR036291">
    <property type="entry name" value="NAD(P)-bd_dom_sf"/>
</dbReference>
<protein>
    <recommendedName>
        <fullName evidence="2">NAD-dependent epimerase/dehydratase domain-containing protein</fullName>
    </recommendedName>
</protein>
<gene>
    <name evidence="3" type="ORF">A2843_00770</name>
</gene>
<comment type="similarity">
    <text evidence="1">Belongs to the NAD(P)-dependent epimerase/dehydratase family.</text>
</comment>
<evidence type="ECO:0000256" key="1">
    <source>
        <dbReference type="ARBA" id="ARBA00007637"/>
    </source>
</evidence>
<dbReference type="Gene3D" id="3.40.50.720">
    <property type="entry name" value="NAD(P)-binding Rossmann-like Domain"/>
    <property type="match status" value="1"/>
</dbReference>
<sequence length="327" mass="36679">MEVNLANKTALVTGGAGFIGSHVVDRLVEEGARVVVLDNLSSGSKKNLNSKAIFYQVDVRDMREVRGIIQKEAPSAVFHLAAQPLVETAYENPLETLEVNFMGTVHVLEVCRAQEGIEAIVMVSSDKAYGKSKTLPYAEDMPVGGDHPYEVSKASGDLIAQSYVKTYGMPIVVARFGNTFGPRDYNFGRIIPDCFEAILKNKELLIRSDGTMIREYVYVKDVAEACFKLAQHIESSKGEAFNFGSDNILSVLEVVQEIEKILEAKIPYKILNIAKNEIPKQYLDWSKAKRLLAWQPKYTFADAIRESFEWYKENYGKDFGKERDKVL</sequence>
<organism evidence="3 4">
    <name type="scientific">Candidatus Wildermuthbacteria bacterium RIFCSPHIGHO2_01_FULL_48_27b</name>
    <dbReference type="NCBI Taxonomy" id="1802447"/>
    <lineage>
        <taxon>Bacteria</taxon>
        <taxon>Candidatus Wildermuthiibacteriota</taxon>
    </lineage>
</organism>
<dbReference type="Proteomes" id="UP000178170">
    <property type="component" value="Unassembled WGS sequence"/>
</dbReference>
<evidence type="ECO:0000313" key="3">
    <source>
        <dbReference type="EMBL" id="OHA64821.1"/>
    </source>
</evidence>
<proteinExistence type="inferred from homology"/>